<reference evidence="1" key="1">
    <citation type="submission" date="2019-10" db="EMBL/GenBank/DDBJ databases">
        <authorList>
            <consortium name="DOE Joint Genome Institute"/>
            <person name="Kuo A."/>
            <person name="Miyauchi S."/>
            <person name="Kiss E."/>
            <person name="Drula E."/>
            <person name="Kohler A."/>
            <person name="Sanchez-Garcia M."/>
            <person name="Andreopoulos B."/>
            <person name="Barry K.W."/>
            <person name="Bonito G."/>
            <person name="Buee M."/>
            <person name="Carver A."/>
            <person name="Chen C."/>
            <person name="Cichocki N."/>
            <person name="Clum A."/>
            <person name="Culley D."/>
            <person name="Crous P.W."/>
            <person name="Fauchery L."/>
            <person name="Girlanda M."/>
            <person name="Hayes R."/>
            <person name="Keri Z."/>
            <person name="Labutti K."/>
            <person name="Lipzen A."/>
            <person name="Lombard V."/>
            <person name="Magnuson J."/>
            <person name="Maillard F."/>
            <person name="Morin E."/>
            <person name="Murat C."/>
            <person name="Nolan M."/>
            <person name="Ohm R."/>
            <person name="Pangilinan J."/>
            <person name="Pereira M."/>
            <person name="Perotto S."/>
            <person name="Peter M."/>
            <person name="Riley R."/>
            <person name="Sitrit Y."/>
            <person name="Stielow B."/>
            <person name="Szollosi G."/>
            <person name="Zifcakova L."/>
            <person name="Stursova M."/>
            <person name="Spatafora J.W."/>
            <person name="Tedersoo L."/>
            <person name="Vaario L.-M."/>
            <person name="Yamada A."/>
            <person name="Yan M."/>
            <person name="Wang P."/>
            <person name="Xu J."/>
            <person name="Bruns T."/>
            <person name="Baldrian P."/>
            <person name="Vilgalys R."/>
            <person name="Henrissat B."/>
            <person name="Grigoriev I.V."/>
            <person name="Hibbett D."/>
            <person name="Nagy L.G."/>
            <person name="Martin F.M."/>
        </authorList>
    </citation>
    <scope>NUCLEOTIDE SEQUENCE</scope>
    <source>
        <strain evidence="1">P2</strain>
    </source>
</reference>
<proteinExistence type="predicted"/>
<sequence>MVWTLVGDSPTPNRVFTRPLDNNEVGFFYDGTFNGVADMVEHYMVQTTQNSLFEFTNVARTWIALKRIFPLLGAVTRETDYEATSASFTIVEANLGVTRPGEIDLLTANSEVEVHNFVEQLISGPRQLSSDLLSRVYIFSREDNPGSYHVAIHIAHLITDGMSALTLVRTFFDILSLPPTIHIPDLEARLALCVGSENLNPHSNLPLARRRWRRAIGWVIHHIRDPKIQGGMSIPRKITTYTPYRVPRPKRLTTAFTEEESTLVIANCRKHGITFGAALPILGQLGSSRLLHRRYIRGGIEKNEWEWRRIQPCNTRGPLDYRRHLNKDWYADGGSEVVALGISYLFITHPFMPSVSDEWIAHNRHALEDGSPPFPALLSQGRFVLRSNTIKHQFKKLLTHPLLFEIASARLPTGQPLRKQAGRFWRKIHQGGELDEPEEHVPSVLTDNIIYHNGGSSMGNYYPQTKADEDFAAEPTIRVIDSWEKLCARPTELYLGSITQDKKLSIFVSWDGNTYEDSVVEEWLEEVKLATHHYLCQPL</sequence>
<protein>
    <submittedName>
        <fullName evidence="1">Uncharacterized protein</fullName>
    </submittedName>
</protein>
<dbReference type="EMBL" id="MU118160">
    <property type="protein sequence ID" value="KAF9644115.1"/>
    <property type="molecule type" value="Genomic_DNA"/>
</dbReference>
<reference evidence="1" key="2">
    <citation type="journal article" date="2020" name="Nat. Commun.">
        <title>Large-scale genome sequencing of mycorrhizal fungi provides insights into the early evolution of symbiotic traits.</title>
        <authorList>
            <person name="Miyauchi S."/>
            <person name="Kiss E."/>
            <person name="Kuo A."/>
            <person name="Drula E."/>
            <person name="Kohler A."/>
            <person name="Sanchez-Garcia M."/>
            <person name="Morin E."/>
            <person name="Andreopoulos B."/>
            <person name="Barry K.W."/>
            <person name="Bonito G."/>
            <person name="Buee M."/>
            <person name="Carver A."/>
            <person name="Chen C."/>
            <person name="Cichocki N."/>
            <person name="Clum A."/>
            <person name="Culley D."/>
            <person name="Crous P.W."/>
            <person name="Fauchery L."/>
            <person name="Girlanda M."/>
            <person name="Hayes R.D."/>
            <person name="Keri Z."/>
            <person name="LaButti K."/>
            <person name="Lipzen A."/>
            <person name="Lombard V."/>
            <person name="Magnuson J."/>
            <person name="Maillard F."/>
            <person name="Murat C."/>
            <person name="Nolan M."/>
            <person name="Ohm R.A."/>
            <person name="Pangilinan J."/>
            <person name="Pereira M.F."/>
            <person name="Perotto S."/>
            <person name="Peter M."/>
            <person name="Pfister S."/>
            <person name="Riley R."/>
            <person name="Sitrit Y."/>
            <person name="Stielow J.B."/>
            <person name="Szollosi G."/>
            <person name="Zifcakova L."/>
            <person name="Stursova M."/>
            <person name="Spatafora J.W."/>
            <person name="Tedersoo L."/>
            <person name="Vaario L.M."/>
            <person name="Yamada A."/>
            <person name="Yan M."/>
            <person name="Wang P."/>
            <person name="Xu J."/>
            <person name="Bruns T."/>
            <person name="Baldrian P."/>
            <person name="Vilgalys R."/>
            <person name="Dunand C."/>
            <person name="Henrissat B."/>
            <person name="Grigoriev I.V."/>
            <person name="Hibbett D."/>
            <person name="Nagy L.G."/>
            <person name="Martin F.M."/>
        </authorList>
    </citation>
    <scope>NUCLEOTIDE SEQUENCE</scope>
    <source>
        <strain evidence="1">P2</strain>
    </source>
</reference>
<organism evidence="1 2">
    <name type="scientific">Thelephora ganbajun</name>
    <name type="common">Ganba fungus</name>
    <dbReference type="NCBI Taxonomy" id="370292"/>
    <lineage>
        <taxon>Eukaryota</taxon>
        <taxon>Fungi</taxon>
        <taxon>Dikarya</taxon>
        <taxon>Basidiomycota</taxon>
        <taxon>Agaricomycotina</taxon>
        <taxon>Agaricomycetes</taxon>
        <taxon>Thelephorales</taxon>
        <taxon>Thelephoraceae</taxon>
        <taxon>Thelephora</taxon>
    </lineage>
</organism>
<evidence type="ECO:0000313" key="2">
    <source>
        <dbReference type="Proteomes" id="UP000886501"/>
    </source>
</evidence>
<gene>
    <name evidence="1" type="ORF">BDM02DRAFT_3122422</name>
</gene>
<accession>A0ACB6Z412</accession>
<name>A0ACB6Z412_THEGA</name>
<keyword evidence="2" id="KW-1185">Reference proteome</keyword>
<dbReference type="Proteomes" id="UP000886501">
    <property type="component" value="Unassembled WGS sequence"/>
</dbReference>
<evidence type="ECO:0000313" key="1">
    <source>
        <dbReference type="EMBL" id="KAF9644115.1"/>
    </source>
</evidence>
<comment type="caution">
    <text evidence="1">The sequence shown here is derived from an EMBL/GenBank/DDBJ whole genome shotgun (WGS) entry which is preliminary data.</text>
</comment>